<dbReference type="SUPFAM" id="SSF54534">
    <property type="entry name" value="FKBP-like"/>
    <property type="match status" value="1"/>
</dbReference>
<protein>
    <recommendedName>
        <fullName evidence="5">Regulator of nucleoside diphosphate kinase</fullName>
    </recommendedName>
</protein>
<feature type="domain" description="Regulator of nucleoside diphosphate kinase N-terminal" evidence="2">
    <location>
        <begin position="8"/>
        <end position="51"/>
    </location>
</feature>
<dbReference type="RefSeq" id="WP_160628816.1">
    <property type="nucleotide sequence ID" value="NZ_CP047593.1"/>
</dbReference>
<evidence type="ECO:0000259" key="2">
    <source>
        <dbReference type="Pfam" id="PF14760"/>
    </source>
</evidence>
<dbReference type="InterPro" id="IPR023459">
    <property type="entry name" value="Tscrpt_elong_fac_GreA/B_fam"/>
</dbReference>
<reference evidence="3 4" key="1">
    <citation type="submission" date="2020-01" db="EMBL/GenBank/DDBJ databases">
        <title>Ponticoccus aerotolerans gen. nov., sp. nov., an anaerobic bacterium and proposal of Ponticoccusceae fam. nov., Ponticoccusles ord. nov. and Ponticoccuse classis nov. in the phylum Kiritimatiellaeota.</title>
        <authorList>
            <person name="Zhou L.Y."/>
            <person name="Du Z.J."/>
        </authorList>
    </citation>
    <scope>NUCLEOTIDE SEQUENCE [LARGE SCALE GENOMIC DNA]</scope>
    <source>
        <strain evidence="3 4">S-5007</strain>
    </source>
</reference>
<dbReference type="Pfam" id="PF01272">
    <property type="entry name" value="GreA_GreB"/>
    <property type="match status" value="1"/>
</dbReference>
<dbReference type="GO" id="GO:0032784">
    <property type="term" value="P:regulation of DNA-templated transcription elongation"/>
    <property type="evidence" value="ECO:0007669"/>
    <property type="project" value="InterPro"/>
</dbReference>
<dbReference type="PANTHER" id="PTHR30437:SF5">
    <property type="entry name" value="REGULATOR OF NUCLEOSIDE DIPHOSPHATE KINASE"/>
    <property type="match status" value="1"/>
</dbReference>
<dbReference type="AlphaFoldDB" id="A0A6P1MAQ5"/>
<accession>A0A6P1MAQ5</accession>
<proteinExistence type="predicted"/>
<dbReference type="PANTHER" id="PTHR30437">
    <property type="entry name" value="TRANSCRIPTION ELONGATION FACTOR GREA"/>
    <property type="match status" value="1"/>
</dbReference>
<keyword evidence="4" id="KW-1185">Reference proteome</keyword>
<dbReference type="Gene3D" id="3.10.50.30">
    <property type="entry name" value="Transcription elongation factor, GreA/GreB, C-terminal domain"/>
    <property type="match status" value="1"/>
</dbReference>
<dbReference type="GO" id="GO:0006354">
    <property type="term" value="P:DNA-templated transcription elongation"/>
    <property type="evidence" value="ECO:0007669"/>
    <property type="project" value="TreeGrafter"/>
</dbReference>
<evidence type="ECO:0008006" key="5">
    <source>
        <dbReference type="Google" id="ProtNLM"/>
    </source>
</evidence>
<evidence type="ECO:0000313" key="4">
    <source>
        <dbReference type="Proteomes" id="UP000464954"/>
    </source>
</evidence>
<organism evidence="3 4">
    <name type="scientific">Tichowtungia aerotolerans</name>
    <dbReference type="NCBI Taxonomy" id="2697043"/>
    <lineage>
        <taxon>Bacteria</taxon>
        <taxon>Pseudomonadati</taxon>
        <taxon>Kiritimatiellota</taxon>
        <taxon>Tichowtungiia</taxon>
        <taxon>Tichowtungiales</taxon>
        <taxon>Tichowtungiaceae</taxon>
        <taxon>Tichowtungia</taxon>
    </lineage>
</organism>
<gene>
    <name evidence="3" type="ORF">GT409_09245</name>
</gene>
<dbReference type="GO" id="GO:0070063">
    <property type="term" value="F:RNA polymerase binding"/>
    <property type="evidence" value="ECO:0007669"/>
    <property type="project" value="InterPro"/>
</dbReference>
<evidence type="ECO:0000259" key="1">
    <source>
        <dbReference type="Pfam" id="PF01272"/>
    </source>
</evidence>
<sequence>MENEKINRTITLTFSDYIHLQDLLRAARAMGFQPFTLVNKLEAELNRAVVVTSHAIPRHILTMNTCARLTDMTSGKSMDYTLVFPGEANQLQGKLSVLSEQGIALIGFSAGSIIDWESPEGHQITRIDWINFQPETAKQYEL</sequence>
<dbReference type="Pfam" id="PF14760">
    <property type="entry name" value="Rnk_N"/>
    <property type="match status" value="1"/>
</dbReference>
<dbReference type="InterPro" id="IPR001437">
    <property type="entry name" value="Tscrpt_elong_fac_GreA/B_C"/>
</dbReference>
<dbReference type="Proteomes" id="UP000464954">
    <property type="component" value="Chromosome"/>
</dbReference>
<dbReference type="EMBL" id="CP047593">
    <property type="protein sequence ID" value="QHI69634.1"/>
    <property type="molecule type" value="Genomic_DNA"/>
</dbReference>
<dbReference type="InterPro" id="IPR029462">
    <property type="entry name" value="Rnk_N"/>
</dbReference>
<name>A0A6P1MAQ5_9BACT</name>
<feature type="domain" description="Transcription elongation factor GreA/GreB C-terminal" evidence="1">
    <location>
        <begin position="62"/>
        <end position="124"/>
    </location>
</feature>
<dbReference type="KEGG" id="taer:GT409_09245"/>
<dbReference type="GO" id="GO:0003677">
    <property type="term" value="F:DNA binding"/>
    <property type="evidence" value="ECO:0007669"/>
    <property type="project" value="InterPro"/>
</dbReference>
<evidence type="ECO:0000313" key="3">
    <source>
        <dbReference type="EMBL" id="QHI69634.1"/>
    </source>
</evidence>
<dbReference type="InterPro" id="IPR036953">
    <property type="entry name" value="GreA/GreB_C_sf"/>
</dbReference>